<evidence type="ECO:0000256" key="4">
    <source>
        <dbReference type="HAMAP-Rule" id="MF_00562"/>
    </source>
</evidence>
<dbReference type="PANTHER" id="PTHR34667">
    <property type="entry name" value="D-AMINOACYL-TRNA DEACYLASE"/>
    <property type="match status" value="1"/>
</dbReference>
<keyword evidence="6" id="KW-1185">Reference proteome</keyword>
<comment type="function">
    <text evidence="4">D-aminoacyl-tRNA deacylase with broad substrate specificity. By recycling D-aminoacyl-tRNA to D-amino acids and free tRNA molecules, this enzyme counteracts the toxicity associated with the formation of D-aminoacyl-tRNA entities in vivo.</text>
</comment>
<keyword evidence="1 4" id="KW-0479">Metal-binding</keyword>
<comment type="cofactor">
    <cofactor evidence="4">
        <name>Zn(2+)</name>
        <dbReference type="ChEBI" id="CHEBI:29105"/>
    </cofactor>
    <text evidence="4">Binds 2 Zn(2+) ions per subunit.</text>
</comment>
<dbReference type="EC" id="3.1.1.96" evidence="4"/>
<accession>A0AA96V155</accession>
<comment type="subunit">
    <text evidence="4">Monomer.</text>
</comment>
<dbReference type="AlphaFoldDB" id="A0AA96V155"/>
<protein>
    <recommendedName>
        <fullName evidence="4">D-aminoacyl-tRNA deacylase</fullName>
        <ecNumber evidence="4">3.1.1.96</ecNumber>
    </recommendedName>
</protein>
<evidence type="ECO:0000256" key="3">
    <source>
        <dbReference type="ARBA" id="ARBA00022833"/>
    </source>
</evidence>
<dbReference type="InterPro" id="IPR007508">
    <property type="entry name" value="DtdA"/>
</dbReference>
<dbReference type="Pfam" id="PF04414">
    <property type="entry name" value="tRNA_deacylase"/>
    <property type="match status" value="1"/>
</dbReference>
<gene>
    <name evidence="4" type="primary">dtdA</name>
    <name evidence="5" type="ORF">MmiHf6_06770</name>
</gene>
<dbReference type="HAMAP" id="MF_00562">
    <property type="entry name" value="Deacylase_DtdA"/>
    <property type="match status" value="1"/>
</dbReference>
<evidence type="ECO:0000313" key="5">
    <source>
        <dbReference type="EMBL" id="WNY23370.1"/>
    </source>
</evidence>
<dbReference type="SUPFAM" id="SSF142535">
    <property type="entry name" value="AF0625-like"/>
    <property type="match status" value="1"/>
</dbReference>
<reference evidence="5 6" key="1">
    <citation type="submission" date="2023-07" db="EMBL/GenBank/DDBJ databases">
        <title>Closed genoem sequence of Methanomicrococcus sp. Hf6.</title>
        <authorList>
            <person name="Poehlein A."/>
            <person name="Protasov E."/>
            <person name="Platt K."/>
            <person name="Reeh H."/>
            <person name="Daniel R."/>
            <person name="Brune A."/>
        </authorList>
    </citation>
    <scope>NUCLEOTIDE SEQUENCE [LARGE SCALE GENOMIC DNA]</scope>
    <source>
        <strain evidence="5 6">Hf6</strain>
    </source>
</reference>
<evidence type="ECO:0000256" key="1">
    <source>
        <dbReference type="ARBA" id="ARBA00022723"/>
    </source>
</evidence>
<evidence type="ECO:0000313" key="6">
    <source>
        <dbReference type="Proteomes" id="UP001302978"/>
    </source>
</evidence>
<keyword evidence="3 4" id="KW-0862">Zinc</keyword>
<evidence type="ECO:0000256" key="2">
    <source>
        <dbReference type="ARBA" id="ARBA00022801"/>
    </source>
</evidence>
<dbReference type="Gene3D" id="3.40.50.10700">
    <property type="entry name" value="AF0625-like"/>
    <property type="match status" value="1"/>
</dbReference>
<dbReference type="KEGG" id="mehf:MmiHf6_06770"/>
<comment type="similarity">
    <text evidence="4">Belongs to the DtdA deacylase family.</text>
</comment>
<dbReference type="EMBL" id="CP131059">
    <property type="protein sequence ID" value="WNY23370.1"/>
    <property type="molecule type" value="Genomic_DNA"/>
</dbReference>
<sequence length="365" mass="41020">MVNFMTKTKIITLMCCLPDLASVNIKDRLLELESWTKSELPPVEKMKEGLLKYPVTSSVLYTEDKGKELSNLFTEVYELKKGDILLRMISIDGRIIFQDYLDKRLEELGFGSDLIVFLSKHKSQSETKALTAHVSGNYTDADYGGLPYALPVPAPLAMKKLILVMDRLNNETGLGYDVTFEVTHHGPTELETPSLFVEIGSTEKEWVDQKPGVIVAKSVLSLADPDNVNTFDTDANTDTNESNERLAQESKLLENNTIAVAFGGGHYGDRQTVSLFRTRLAFGHMFPKYQLETITEELILKAFEKTGASIAFFDKKSMRGPDRRRITEILEKNNIPILNDKESVAEYGVGFNLREKENGNDEESD</sequence>
<name>A0AA96V155_9EURY</name>
<keyword evidence="2 4" id="KW-0378">Hydrolase</keyword>
<organism evidence="5 6">
    <name type="scientific">Methanimicrococcus hongohii</name>
    <dbReference type="NCBI Taxonomy" id="3028295"/>
    <lineage>
        <taxon>Archaea</taxon>
        <taxon>Methanobacteriati</taxon>
        <taxon>Methanobacteriota</taxon>
        <taxon>Stenosarchaea group</taxon>
        <taxon>Methanomicrobia</taxon>
        <taxon>Methanosarcinales</taxon>
        <taxon>Methanosarcinaceae</taxon>
        <taxon>Methanimicrococcus</taxon>
    </lineage>
</organism>
<dbReference type="Proteomes" id="UP001302978">
    <property type="component" value="Chromosome"/>
</dbReference>
<dbReference type="PANTHER" id="PTHR34667:SF1">
    <property type="entry name" value="D-AMINOACYL-TRNA DEACYLASE"/>
    <property type="match status" value="1"/>
</dbReference>
<comment type="catalytic activity">
    <reaction evidence="4">
        <text>glycyl-tRNA(Ala) + H2O = tRNA(Ala) + glycine + H(+)</text>
        <dbReference type="Rhea" id="RHEA:53744"/>
        <dbReference type="Rhea" id="RHEA-COMP:9657"/>
        <dbReference type="Rhea" id="RHEA-COMP:13640"/>
        <dbReference type="ChEBI" id="CHEBI:15377"/>
        <dbReference type="ChEBI" id="CHEBI:15378"/>
        <dbReference type="ChEBI" id="CHEBI:57305"/>
        <dbReference type="ChEBI" id="CHEBI:78442"/>
        <dbReference type="ChEBI" id="CHEBI:78522"/>
        <dbReference type="EC" id="3.1.1.96"/>
    </reaction>
</comment>
<dbReference type="GO" id="GO:0051499">
    <property type="term" value="F:D-aminoacyl-tRNA deacylase activity"/>
    <property type="evidence" value="ECO:0007669"/>
    <property type="project" value="UniProtKB-UniRule"/>
</dbReference>
<dbReference type="Gene3D" id="3.40.630.50">
    <property type="entry name" value="AF0625-like"/>
    <property type="match status" value="1"/>
</dbReference>
<dbReference type="InterPro" id="IPR018033">
    <property type="entry name" value="Deacylase_DtdA_archaea"/>
</dbReference>
<dbReference type="GO" id="GO:0008270">
    <property type="term" value="F:zinc ion binding"/>
    <property type="evidence" value="ECO:0007669"/>
    <property type="project" value="UniProtKB-UniRule"/>
</dbReference>
<dbReference type="GO" id="GO:0019478">
    <property type="term" value="P:D-amino acid catabolic process"/>
    <property type="evidence" value="ECO:0007669"/>
    <property type="project" value="UniProtKB-UniRule"/>
</dbReference>
<proteinExistence type="inferred from homology"/>
<comment type="catalytic activity">
    <reaction evidence="4">
        <text>a D-aminoacyl-tRNA + H2O = a tRNA + a D-alpha-amino acid + H(+)</text>
        <dbReference type="Rhea" id="RHEA:13953"/>
        <dbReference type="Rhea" id="RHEA-COMP:10123"/>
        <dbReference type="Rhea" id="RHEA-COMP:10124"/>
        <dbReference type="ChEBI" id="CHEBI:15377"/>
        <dbReference type="ChEBI" id="CHEBI:15378"/>
        <dbReference type="ChEBI" id="CHEBI:59871"/>
        <dbReference type="ChEBI" id="CHEBI:78442"/>
        <dbReference type="ChEBI" id="CHEBI:79333"/>
        <dbReference type="EC" id="3.1.1.96"/>
    </reaction>
</comment>